<feature type="signal peptide" evidence="1">
    <location>
        <begin position="1"/>
        <end position="23"/>
    </location>
</feature>
<comment type="caution">
    <text evidence="2">The sequence shown here is derived from an EMBL/GenBank/DDBJ whole genome shotgun (WGS) entry which is preliminary data.</text>
</comment>
<keyword evidence="3" id="KW-1185">Reference proteome</keyword>
<dbReference type="AlphaFoldDB" id="A0A4Z0P2B2"/>
<reference evidence="2 3" key="1">
    <citation type="submission" date="2019-04" db="EMBL/GenBank/DDBJ databases">
        <authorList>
            <person name="Feng G."/>
            <person name="Zhang J."/>
            <person name="Zhu H."/>
        </authorList>
    </citation>
    <scope>NUCLEOTIDE SEQUENCE [LARGE SCALE GENOMIC DNA]</scope>
    <source>
        <strain evidence="2 3">92R-1</strain>
    </source>
</reference>
<evidence type="ECO:0000313" key="2">
    <source>
        <dbReference type="EMBL" id="TGE05381.1"/>
    </source>
</evidence>
<proteinExistence type="predicted"/>
<protein>
    <recommendedName>
        <fullName evidence="4">Lipoprotein</fullName>
    </recommendedName>
</protein>
<sequence>MPLVRVSLCLALLSLTQCSSCKIADPAPILLPAETQNGAYTFGCLVNGKPFVASGITRTRGDWPVANSLTIGAHAGNKQESVNINLLLTGLLNSNAVYALQPQNTGSSTTGFSAFCSTEKCEYDGTRIKKGSLTLTRFDGVARIAAGRFAFTLYEPGCDTLRVTDGRFDMRF</sequence>
<evidence type="ECO:0008006" key="4">
    <source>
        <dbReference type="Google" id="ProtNLM"/>
    </source>
</evidence>
<dbReference type="OrthoDB" id="949867at2"/>
<keyword evidence="1" id="KW-0732">Signal</keyword>
<dbReference type="EMBL" id="SRLA01000004">
    <property type="protein sequence ID" value="TGE05381.1"/>
    <property type="molecule type" value="Genomic_DNA"/>
</dbReference>
<feature type="chain" id="PRO_5021387230" description="Lipoprotein" evidence="1">
    <location>
        <begin position="24"/>
        <end position="172"/>
    </location>
</feature>
<evidence type="ECO:0000313" key="3">
    <source>
        <dbReference type="Proteomes" id="UP000298337"/>
    </source>
</evidence>
<gene>
    <name evidence="2" type="ORF">EU556_18915</name>
</gene>
<accession>A0A4Z0P2B2</accession>
<dbReference type="Proteomes" id="UP000298337">
    <property type="component" value="Unassembled WGS sequence"/>
</dbReference>
<name>A0A4Z0P2B2_9BACT</name>
<evidence type="ECO:0000256" key="1">
    <source>
        <dbReference type="SAM" id="SignalP"/>
    </source>
</evidence>
<dbReference type="RefSeq" id="WP_135435696.1">
    <property type="nucleotide sequence ID" value="NZ_SRLA01000004.1"/>
</dbReference>
<organism evidence="2 3">
    <name type="scientific">Hymenobacter fodinae</name>
    <dbReference type="NCBI Taxonomy" id="2510796"/>
    <lineage>
        <taxon>Bacteria</taxon>
        <taxon>Pseudomonadati</taxon>
        <taxon>Bacteroidota</taxon>
        <taxon>Cytophagia</taxon>
        <taxon>Cytophagales</taxon>
        <taxon>Hymenobacteraceae</taxon>
        <taxon>Hymenobacter</taxon>
    </lineage>
</organism>